<dbReference type="Proteomes" id="UP001151760">
    <property type="component" value="Unassembled WGS sequence"/>
</dbReference>
<feature type="region of interest" description="Disordered" evidence="1">
    <location>
        <begin position="255"/>
        <end position="283"/>
    </location>
</feature>
<feature type="compositionally biased region" description="Basic residues" evidence="1">
    <location>
        <begin position="667"/>
        <end position="684"/>
    </location>
</feature>
<proteinExistence type="predicted"/>
<gene>
    <name evidence="2" type="ORF">Tco_1067705</name>
</gene>
<evidence type="ECO:0000256" key="1">
    <source>
        <dbReference type="SAM" id="MobiDB-lite"/>
    </source>
</evidence>
<feature type="compositionally biased region" description="Basic and acidic residues" evidence="1">
    <location>
        <begin position="493"/>
        <end position="514"/>
    </location>
</feature>
<reference evidence="2" key="2">
    <citation type="submission" date="2022-01" db="EMBL/GenBank/DDBJ databases">
        <authorList>
            <person name="Yamashiro T."/>
            <person name="Shiraishi A."/>
            <person name="Satake H."/>
            <person name="Nakayama K."/>
        </authorList>
    </citation>
    <scope>NUCLEOTIDE SEQUENCE</scope>
</reference>
<feature type="compositionally biased region" description="Low complexity" evidence="1">
    <location>
        <begin position="431"/>
        <end position="441"/>
    </location>
</feature>
<reference evidence="2" key="1">
    <citation type="journal article" date="2022" name="Int. J. Mol. Sci.">
        <title>Draft Genome of Tanacetum Coccineum: Genomic Comparison of Closely Related Tanacetum-Family Plants.</title>
        <authorList>
            <person name="Yamashiro T."/>
            <person name="Shiraishi A."/>
            <person name="Nakayama K."/>
            <person name="Satake H."/>
        </authorList>
    </citation>
    <scope>NUCLEOTIDE SEQUENCE</scope>
</reference>
<feature type="compositionally biased region" description="Basic and acidic residues" evidence="1">
    <location>
        <begin position="636"/>
        <end position="666"/>
    </location>
</feature>
<sequence length="897" mass="102133">MAALKSCPKHNMVAYLEKTKGSDSFHEIVDFLSRSLIFYALTIRLKVSTSLIEQFWNSAVSQTVNNVSQIKATISGQTVLISESSIRRDLLFNDDNGIDCLTIADIYENLPLMGYEGDLTTLTFQKALFSQLWKYLIHTIIHCLNSKSTSWDQFPTNVALAVICLSTNRTFNFSKMIFDGMMRNLEAKKKFLMYPRFVQVFLNNQLQNIPAPLDNFPIPVLSKKVFTNMTRKGLHFLGHVTPMFPTMLVPAAVEEGEEGTGRSKGDQVQIPHDSPLSGGQTSNRAEGALNLDELFVLCTNLSHRVLALENFKDAQAVEILTLKTRIKKLEKKCKPSISHHRAWLRSVSSTFDDLDVALAHGMDYMETEEAVDEERQSKETEELNVTHDTEVLEKGGSNEEPVNTASNIGVSTVMPEVSTVNVSTASRPEVSTATPMTSPTTTSVFEDEDIFLADALVMLSDKTKKKGVAIKEVEESNRPARSVLTLKPLPTIDPKDKGKGVLEDPEPAKKMTKRDFDAAQVARDEEEKYNVDERAKILAEFFKKRKKQLAEERAAAIRNKPPTIRNKPPTRTQLRSLMMNYLKHTGRFKHSQLNRKTFEEIQALYIKEQESATDFVHIGSEEDERQIQKMNKKATSVHEEKVLEESDSTKINKKDAGESSEKGKDTSKKRKEGPRMKRMSKKKKTDSNLEEDEHLKTFLKLVPDEEGIEDYEVLEKRIFRSDGSSRWIKTFSEMVTRIMFDANAEDELWQNQERWNLKSWDFYDNCGVHTLTLEDGTEIHMLAERKYPLTKETLERMMSLKLIAEFASESAYNLLRFIQNQIDESGGHDRTLAIPEQTATSKETSNLFMAGSLPKNYKANLVGVAELLRCCKDDKDWKLKNVKVTKEFKFIKEYIKE</sequence>
<feature type="region of interest" description="Disordered" evidence="1">
    <location>
        <begin position="422"/>
        <end position="441"/>
    </location>
</feature>
<feature type="region of interest" description="Disordered" evidence="1">
    <location>
        <begin position="488"/>
        <end position="514"/>
    </location>
</feature>
<evidence type="ECO:0000313" key="3">
    <source>
        <dbReference type="Proteomes" id="UP001151760"/>
    </source>
</evidence>
<accession>A0ABQ5HFQ8</accession>
<protein>
    <recommendedName>
        <fullName evidence="4">Synaptobrevin, longin-like domain protein</fullName>
    </recommendedName>
</protein>
<dbReference type="EMBL" id="BQNB010019503">
    <property type="protein sequence ID" value="GJT85988.1"/>
    <property type="molecule type" value="Genomic_DNA"/>
</dbReference>
<keyword evidence="3" id="KW-1185">Reference proteome</keyword>
<feature type="region of interest" description="Disordered" evidence="1">
    <location>
        <begin position="622"/>
        <end position="689"/>
    </location>
</feature>
<comment type="caution">
    <text evidence="2">The sequence shown here is derived from an EMBL/GenBank/DDBJ whole genome shotgun (WGS) entry which is preliminary data.</text>
</comment>
<evidence type="ECO:0000313" key="2">
    <source>
        <dbReference type="EMBL" id="GJT85988.1"/>
    </source>
</evidence>
<evidence type="ECO:0008006" key="4">
    <source>
        <dbReference type="Google" id="ProtNLM"/>
    </source>
</evidence>
<organism evidence="2 3">
    <name type="scientific">Tanacetum coccineum</name>
    <dbReference type="NCBI Taxonomy" id="301880"/>
    <lineage>
        <taxon>Eukaryota</taxon>
        <taxon>Viridiplantae</taxon>
        <taxon>Streptophyta</taxon>
        <taxon>Embryophyta</taxon>
        <taxon>Tracheophyta</taxon>
        <taxon>Spermatophyta</taxon>
        <taxon>Magnoliopsida</taxon>
        <taxon>eudicotyledons</taxon>
        <taxon>Gunneridae</taxon>
        <taxon>Pentapetalae</taxon>
        <taxon>asterids</taxon>
        <taxon>campanulids</taxon>
        <taxon>Asterales</taxon>
        <taxon>Asteraceae</taxon>
        <taxon>Asteroideae</taxon>
        <taxon>Anthemideae</taxon>
        <taxon>Anthemidinae</taxon>
        <taxon>Tanacetum</taxon>
    </lineage>
</organism>
<name>A0ABQ5HFQ8_9ASTR</name>